<dbReference type="PaxDb" id="3218-PP1S32_57V6.1"/>
<proteinExistence type="predicted"/>
<dbReference type="GeneID" id="112287599"/>
<dbReference type="HOGENOM" id="CLU_656195_0_0_1"/>
<dbReference type="PANTHER" id="PTHR36408">
    <property type="entry name" value="TRANSMEMBRANE PROTEIN"/>
    <property type="match status" value="1"/>
</dbReference>
<dbReference type="Gramene" id="Pp3c10_24690V3.3">
    <property type="protein sequence ID" value="Pp3c10_24690V3.3"/>
    <property type="gene ID" value="Pp3c10_24690"/>
</dbReference>
<feature type="region of interest" description="Disordered" evidence="2">
    <location>
        <begin position="331"/>
        <end position="360"/>
    </location>
</feature>
<accession>A9RW41</accession>
<evidence type="ECO:0000256" key="1">
    <source>
        <dbReference type="SAM" id="Coils"/>
    </source>
</evidence>
<gene>
    <name evidence="4" type="primary">LOC112287599</name>
    <name evidence="3" type="ORF">PHYPA_014335</name>
</gene>
<evidence type="ECO:0000256" key="2">
    <source>
        <dbReference type="SAM" id="MobiDB-lite"/>
    </source>
</evidence>
<dbReference type="EnsemblPlants" id="Pp3c10_24690V3.3">
    <property type="protein sequence ID" value="Pp3c10_24690V3.3"/>
    <property type="gene ID" value="Pp3c10_24690"/>
</dbReference>
<sequence length="419" mass="46220">MGFSVFLHSGVLLGAEQFRATGSSLLGKELSFRKVSLRQPARVEKKFVGSVIRNEVSGGEMTEEKNKLLRVASTSIGLNAVLLMSVTKPALPVVRQKDAPSSWLSLPLLAVLGAIFLNAIVQYRVVERLTHLPQLKESTEKGDNTLKHRVVELEENVREFVTTARLLSRQVEKLGVRFRATKRTLRDPMQETAAISEKTSQVTIALAQREDRLEQELRELQHALLAMQEAQAKQLALISLTLNRSQTQWQALDSKKPKSVINGSKSVYKPSLGAHAQTLGGSGSTQAVEKSKVFERASNGPSQPNGAKPDSAFSSDESLSKIDFWKDEVKPSVAPPSCGKTSTASSTSKRAEGSENSNLGIFFSGRKRSVSTVTPTEKIEKTVNADTRDSENVIFHEDEESSEYMYVEQPDYDSDSWLR</sequence>
<evidence type="ECO:0000313" key="5">
    <source>
        <dbReference type="Proteomes" id="UP000006727"/>
    </source>
</evidence>
<name>A9RW41_PHYPA</name>
<dbReference type="eggNOG" id="ENOG502RY81">
    <property type="taxonomic scope" value="Eukaryota"/>
</dbReference>
<protein>
    <submittedName>
        <fullName evidence="3 4">Uncharacterized protein</fullName>
    </submittedName>
</protein>
<reference evidence="3 5" key="2">
    <citation type="journal article" date="2018" name="Plant J.">
        <title>The Physcomitrella patens chromosome-scale assembly reveals moss genome structure and evolution.</title>
        <authorList>
            <person name="Lang D."/>
            <person name="Ullrich K.K."/>
            <person name="Murat F."/>
            <person name="Fuchs J."/>
            <person name="Jenkins J."/>
            <person name="Haas F.B."/>
            <person name="Piednoel M."/>
            <person name="Gundlach H."/>
            <person name="Van Bel M."/>
            <person name="Meyberg R."/>
            <person name="Vives C."/>
            <person name="Morata J."/>
            <person name="Symeonidi A."/>
            <person name="Hiss M."/>
            <person name="Muchero W."/>
            <person name="Kamisugi Y."/>
            <person name="Saleh O."/>
            <person name="Blanc G."/>
            <person name="Decker E.L."/>
            <person name="van Gessel N."/>
            <person name="Grimwood J."/>
            <person name="Hayes R.D."/>
            <person name="Graham S.W."/>
            <person name="Gunter L.E."/>
            <person name="McDaniel S.F."/>
            <person name="Hoernstein S.N.W."/>
            <person name="Larsson A."/>
            <person name="Li F.W."/>
            <person name="Perroud P.F."/>
            <person name="Phillips J."/>
            <person name="Ranjan P."/>
            <person name="Rokshar D.S."/>
            <person name="Rothfels C.J."/>
            <person name="Schneider L."/>
            <person name="Shu S."/>
            <person name="Stevenson D.W."/>
            <person name="Thummler F."/>
            <person name="Tillich M."/>
            <person name="Villarreal Aguilar J.C."/>
            <person name="Widiez T."/>
            <person name="Wong G.K."/>
            <person name="Wymore A."/>
            <person name="Zhang Y."/>
            <person name="Zimmer A.D."/>
            <person name="Quatrano R.S."/>
            <person name="Mayer K.F.X."/>
            <person name="Goodstein D."/>
            <person name="Casacuberta J.M."/>
            <person name="Vandepoele K."/>
            <person name="Reski R."/>
            <person name="Cuming A.C."/>
            <person name="Tuskan G.A."/>
            <person name="Maumus F."/>
            <person name="Salse J."/>
            <person name="Schmutz J."/>
            <person name="Rensing S.A."/>
        </authorList>
    </citation>
    <scope>NUCLEOTIDE SEQUENCE [LARGE SCALE GENOMIC DNA]</scope>
    <source>
        <strain evidence="4 5">cv. Gransden 2004</strain>
    </source>
</reference>
<keyword evidence="1" id="KW-0175">Coiled coil</keyword>
<evidence type="ECO:0000313" key="4">
    <source>
        <dbReference type="EnsemblPlants" id="Pp3c10_24690V3.1"/>
    </source>
</evidence>
<dbReference type="PANTHER" id="PTHR36408:SF1">
    <property type="entry name" value="TRANSMEMBRANE PROTEIN"/>
    <property type="match status" value="1"/>
</dbReference>
<dbReference type="EMBL" id="ABEU02000010">
    <property type="protein sequence ID" value="PNR47215.1"/>
    <property type="molecule type" value="Genomic_DNA"/>
</dbReference>
<dbReference type="RefSeq" id="XP_024386520.1">
    <property type="nucleotide sequence ID" value="XM_024530752.2"/>
</dbReference>
<dbReference type="AlphaFoldDB" id="A9RW41"/>
<dbReference type="Proteomes" id="UP000006727">
    <property type="component" value="Chromosome 10"/>
</dbReference>
<keyword evidence="5" id="KW-1185">Reference proteome</keyword>
<feature type="coiled-coil region" evidence="1">
    <location>
        <begin position="203"/>
        <end position="233"/>
    </location>
</feature>
<evidence type="ECO:0000313" key="3">
    <source>
        <dbReference type="EMBL" id="PNR47215.1"/>
    </source>
</evidence>
<dbReference type="OrthoDB" id="2020732at2759"/>
<reference evidence="4" key="3">
    <citation type="submission" date="2020-12" db="UniProtKB">
        <authorList>
            <consortium name="EnsemblPlants"/>
        </authorList>
    </citation>
    <scope>IDENTIFICATION</scope>
</reference>
<reference evidence="3 5" key="1">
    <citation type="journal article" date="2008" name="Science">
        <title>The Physcomitrella genome reveals evolutionary insights into the conquest of land by plants.</title>
        <authorList>
            <person name="Rensing S."/>
            <person name="Lang D."/>
            <person name="Zimmer A."/>
            <person name="Terry A."/>
            <person name="Salamov A."/>
            <person name="Shapiro H."/>
            <person name="Nishiyama T."/>
            <person name="Perroud P.-F."/>
            <person name="Lindquist E."/>
            <person name="Kamisugi Y."/>
            <person name="Tanahashi T."/>
            <person name="Sakakibara K."/>
            <person name="Fujita T."/>
            <person name="Oishi K."/>
            <person name="Shin-I T."/>
            <person name="Kuroki Y."/>
            <person name="Toyoda A."/>
            <person name="Suzuki Y."/>
            <person name="Hashimoto A."/>
            <person name="Yamaguchi K."/>
            <person name="Sugano A."/>
            <person name="Kohara Y."/>
            <person name="Fujiyama A."/>
            <person name="Anterola A."/>
            <person name="Aoki S."/>
            <person name="Ashton N."/>
            <person name="Barbazuk W.B."/>
            <person name="Barker E."/>
            <person name="Bennetzen J."/>
            <person name="Bezanilla M."/>
            <person name="Blankenship R."/>
            <person name="Cho S.H."/>
            <person name="Dutcher S."/>
            <person name="Estelle M."/>
            <person name="Fawcett J.A."/>
            <person name="Gundlach H."/>
            <person name="Hanada K."/>
            <person name="Heyl A."/>
            <person name="Hicks K.A."/>
            <person name="Hugh J."/>
            <person name="Lohr M."/>
            <person name="Mayer K."/>
            <person name="Melkozernov A."/>
            <person name="Murata T."/>
            <person name="Nelson D."/>
            <person name="Pils B."/>
            <person name="Prigge M."/>
            <person name="Reiss B."/>
            <person name="Renner T."/>
            <person name="Rombauts S."/>
            <person name="Rushton P."/>
            <person name="Sanderfoot A."/>
            <person name="Schween G."/>
            <person name="Shiu S.-H."/>
            <person name="Stueber K."/>
            <person name="Theodoulou F.L."/>
            <person name="Tu H."/>
            <person name="Van de Peer Y."/>
            <person name="Verrier P.J."/>
            <person name="Waters E."/>
            <person name="Wood A."/>
            <person name="Yang L."/>
            <person name="Cove D."/>
            <person name="Cuming A."/>
            <person name="Hasebe M."/>
            <person name="Lucas S."/>
            <person name="Mishler D.B."/>
            <person name="Reski R."/>
            <person name="Grigoriev I."/>
            <person name="Quatrano R.S."/>
            <person name="Boore J.L."/>
        </authorList>
    </citation>
    <scope>NUCLEOTIDE SEQUENCE [LARGE SCALE GENOMIC DNA]</scope>
    <source>
        <strain evidence="4 5">cv. Gransden 2004</strain>
    </source>
</reference>
<feature type="region of interest" description="Disordered" evidence="2">
    <location>
        <begin position="294"/>
        <end position="315"/>
    </location>
</feature>
<organism evidence="3">
    <name type="scientific">Physcomitrium patens</name>
    <name type="common">Spreading-leaved earth moss</name>
    <name type="synonym">Physcomitrella patens</name>
    <dbReference type="NCBI Taxonomy" id="3218"/>
    <lineage>
        <taxon>Eukaryota</taxon>
        <taxon>Viridiplantae</taxon>
        <taxon>Streptophyta</taxon>
        <taxon>Embryophyta</taxon>
        <taxon>Bryophyta</taxon>
        <taxon>Bryophytina</taxon>
        <taxon>Bryopsida</taxon>
        <taxon>Funariidae</taxon>
        <taxon>Funariales</taxon>
        <taxon>Funariaceae</taxon>
        <taxon>Physcomitrium</taxon>
    </lineage>
</organism>
<dbReference type="Gramene" id="Pp3c10_24690V3.1">
    <property type="protein sequence ID" value="Pp3c10_24690V3.1"/>
    <property type="gene ID" value="Pp3c10_24690"/>
</dbReference>
<dbReference type="EnsemblPlants" id="Pp3c10_24690V3.1">
    <property type="protein sequence ID" value="Pp3c10_24690V3.1"/>
    <property type="gene ID" value="Pp3c10_24690"/>
</dbReference>